<sequence>MTSHTPEVEPELLKGWLRRTIQHPEQDRLVLRGSMLTSTLCPGARRPVDLDHLVLGDFNSADLLRLIHEILSVPDPSTQLFFERSEIIWEDTAFPGVRVFLTGQVQDGDLQCFQIDFAFGDPLIHPPVQAFIPEVGPVPSCLPEILYAWKLHGLAEFGRGRWRAKDLYDLWVLAGLPMNLDLLNPALKVAFSSRGDDVGLLLDFHTRESWGCSTSGQRKWRTFLRRHQLTADFLVCRTRVREVLSRLEGFHA</sequence>
<organism evidence="1 2">
    <name type="scientific">Deinococcus cellulosilyticus (strain DSM 18568 / NBRC 106333 / KACC 11606 / 5516J-15)</name>
    <dbReference type="NCBI Taxonomy" id="1223518"/>
    <lineage>
        <taxon>Bacteria</taxon>
        <taxon>Thermotogati</taxon>
        <taxon>Deinococcota</taxon>
        <taxon>Deinococci</taxon>
        <taxon>Deinococcales</taxon>
        <taxon>Deinococcaceae</taxon>
        <taxon>Deinococcus</taxon>
    </lineage>
</organism>
<dbReference type="Pfam" id="PF08843">
    <property type="entry name" value="AbiEii"/>
    <property type="match status" value="1"/>
</dbReference>
<dbReference type="Proteomes" id="UP000321306">
    <property type="component" value="Unassembled WGS sequence"/>
</dbReference>
<proteinExistence type="predicted"/>
<protein>
    <submittedName>
        <fullName evidence="1">Uncharacterized protein</fullName>
    </submittedName>
</protein>
<evidence type="ECO:0000313" key="1">
    <source>
        <dbReference type="EMBL" id="GEM46794.1"/>
    </source>
</evidence>
<dbReference type="AlphaFoldDB" id="A0A511N1P3"/>
<dbReference type="OrthoDB" id="9808443at2"/>
<dbReference type="EMBL" id="BJXB01000009">
    <property type="protein sequence ID" value="GEM46794.1"/>
    <property type="molecule type" value="Genomic_DNA"/>
</dbReference>
<gene>
    <name evidence="1" type="ORF">DC3_24290</name>
</gene>
<reference evidence="1 2" key="1">
    <citation type="submission" date="2019-07" db="EMBL/GenBank/DDBJ databases">
        <title>Whole genome shotgun sequence of Deinococcus cellulosilyticus NBRC 106333.</title>
        <authorList>
            <person name="Hosoyama A."/>
            <person name="Uohara A."/>
            <person name="Ohji S."/>
            <person name="Ichikawa N."/>
        </authorList>
    </citation>
    <scope>NUCLEOTIDE SEQUENCE [LARGE SCALE GENOMIC DNA]</scope>
    <source>
        <strain evidence="1 2">NBRC 106333</strain>
    </source>
</reference>
<dbReference type="InterPro" id="IPR014942">
    <property type="entry name" value="AbiEii"/>
</dbReference>
<dbReference type="RefSeq" id="WP_146884590.1">
    <property type="nucleotide sequence ID" value="NZ_BJXB01000009.1"/>
</dbReference>
<name>A0A511N1P3_DEIC1</name>
<evidence type="ECO:0000313" key="2">
    <source>
        <dbReference type="Proteomes" id="UP000321306"/>
    </source>
</evidence>
<accession>A0A511N1P3</accession>
<keyword evidence="2" id="KW-1185">Reference proteome</keyword>
<comment type="caution">
    <text evidence="1">The sequence shown here is derived from an EMBL/GenBank/DDBJ whole genome shotgun (WGS) entry which is preliminary data.</text>
</comment>